<evidence type="ECO:0000313" key="1">
    <source>
        <dbReference type="EMBL" id="SHK04280.1"/>
    </source>
</evidence>
<keyword evidence="2" id="KW-1185">Reference proteome</keyword>
<evidence type="ECO:0000313" key="2">
    <source>
        <dbReference type="Proteomes" id="UP000184050"/>
    </source>
</evidence>
<dbReference type="Pfam" id="PF05635">
    <property type="entry name" value="23S_rRNA_IVP"/>
    <property type="match status" value="1"/>
</dbReference>
<dbReference type="PANTHER" id="PTHR38471:SF2">
    <property type="entry name" value="FOUR HELIX BUNDLE PROTEIN"/>
    <property type="match status" value="1"/>
</dbReference>
<gene>
    <name evidence="1" type="ORF">SAMN05444280_1546</name>
</gene>
<dbReference type="SUPFAM" id="SSF158446">
    <property type="entry name" value="IVS-encoded protein-like"/>
    <property type="match status" value="1"/>
</dbReference>
<dbReference type="PIRSF" id="PIRSF035652">
    <property type="entry name" value="CHP02436"/>
    <property type="match status" value="1"/>
</dbReference>
<dbReference type="Gene3D" id="1.20.1440.60">
    <property type="entry name" value="23S rRNA-intervening sequence"/>
    <property type="match status" value="1"/>
</dbReference>
<reference evidence="1 2" key="1">
    <citation type="submission" date="2016-11" db="EMBL/GenBank/DDBJ databases">
        <authorList>
            <person name="Jaros S."/>
            <person name="Januszkiewicz K."/>
            <person name="Wedrychowicz H."/>
        </authorList>
    </citation>
    <scope>NUCLEOTIDE SEQUENCE [LARGE SCALE GENOMIC DNA]</scope>
    <source>
        <strain evidence="1 2">DSM 27063</strain>
    </source>
</reference>
<dbReference type="PANTHER" id="PTHR38471">
    <property type="entry name" value="FOUR HELIX BUNDLE PROTEIN"/>
    <property type="match status" value="1"/>
</dbReference>
<dbReference type="Proteomes" id="UP000184050">
    <property type="component" value="Unassembled WGS sequence"/>
</dbReference>
<proteinExistence type="predicted"/>
<dbReference type="OrthoDB" id="285993at2"/>
<dbReference type="AlphaFoldDB" id="A0A1M6P8P4"/>
<dbReference type="NCBIfam" id="TIGR02436">
    <property type="entry name" value="four helix bundle protein"/>
    <property type="match status" value="1"/>
</dbReference>
<dbReference type="STRING" id="1168035.SAMN05444280_1546"/>
<sequence>MEEKNVFVEGLKKRTKKFGVDVILFCDSLRKCRASAVVTYQLVKAATSVGANYRSACRGRSDAEFFSKLCIVVEEADESVFWLEVIEDSNLSNDPVELKRLLDEGTEILKITTKSKDTTYKRLHSKH</sequence>
<organism evidence="1 2">
    <name type="scientific">Tangfeifania diversioriginum</name>
    <dbReference type="NCBI Taxonomy" id="1168035"/>
    <lineage>
        <taxon>Bacteria</taxon>
        <taxon>Pseudomonadati</taxon>
        <taxon>Bacteroidota</taxon>
        <taxon>Bacteroidia</taxon>
        <taxon>Marinilabiliales</taxon>
        <taxon>Prolixibacteraceae</taxon>
        <taxon>Tangfeifania</taxon>
    </lineage>
</organism>
<protein>
    <submittedName>
        <fullName evidence="1">Four helix bundle protein</fullName>
    </submittedName>
</protein>
<name>A0A1M6P8P4_9BACT</name>
<dbReference type="RefSeq" id="WP_073173932.1">
    <property type="nucleotide sequence ID" value="NZ_FQZE01000054.1"/>
</dbReference>
<dbReference type="InterPro" id="IPR012657">
    <property type="entry name" value="23S_rRNA-intervening_sequence"/>
</dbReference>
<dbReference type="InterPro" id="IPR036583">
    <property type="entry name" value="23S_rRNA_IVS_sf"/>
</dbReference>
<accession>A0A1M6P8P4</accession>
<dbReference type="EMBL" id="FQZE01000054">
    <property type="protein sequence ID" value="SHK04280.1"/>
    <property type="molecule type" value="Genomic_DNA"/>
</dbReference>